<dbReference type="Pfam" id="PF14012">
    <property type="entry name" value="DUF4229"/>
    <property type="match status" value="1"/>
</dbReference>
<dbReference type="AlphaFoldDB" id="A0A0F6R0L1"/>
<feature type="transmembrane region" description="Helical" evidence="2">
    <location>
        <begin position="79"/>
        <end position="98"/>
    </location>
</feature>
<feature type="compositionally biased region" description="Basic and acidic residues" evidence="1">
    <location>
        <begin position="1"/>
        <end position="22"/>
    </location>
</feature>
<name>A0A0F6R0L1_9CORY</name>
<keyword evidence="2" id="KW-1133">Transmembrane helix</keyword>
<evidence type="ECO:0000256" key="2">
    <source>
        <dbReference type="SAM" id="Phobius"/>
    </source>
</evidence>
<dbReference type="InterPro" id="IPR025323">
    <property type="entry name" value="DUF4229"/>
</dbReference>
<feature type="transmembrane region" description="Helical" evidence="2">
    <location>
        <begin position="48"/>
        <end position="73"/>
    </location>
</feature>
<dbReference type="EMBL" id="CP011312">
    <property type="protein sequence ID" value="AKE40498.1"/>
    <property type="molecule type" value="Genomic_DNA"/>
</dbReference>
<dbReference type="EMBL" id="LR134377">
    <property type="protein sequence ID" value="VEH05083.1"/>
    <property type="molecule type" value="Genomic_DNA"/>
</dbReference>
<protein>
    <submittedName>
        <fullName evidence="4">Hypothetical membrane protein</fullName>
    </submittedName>
</protein>
<gene>
    <name evidence="4" type="ORF">NCTC949_00423</name>
    <name evidence="3" type="ORF">UL82_01330</name>
</gene>
<dbReference type="Proteomes" id="UP000033457">
    <property type="component" value="Chromosome"/>
</dbReference>
<keyword evidence="2" id="KW-0472">Membrane</keyword>
<keyword evidence="5" id="KW-1185">Reference proteome</keyword>
<dbReference type="KEGG" id="cku:UL82_01330"/>
<reference evidence="3 5" key="1">
    <citation type="journal article" date="2015" name="Genome Announc.">
        <title>Complete Genome Sequence of Corynebacterium kutscheri DSM 20755, a Corynebacterial Type Strain with Remarkably Low G+C Content of Chromosomal DNA.</title>
        <authorList>
            <person name="Ruckert C."/>
            <person name="Albersmeier A."/>
            <person name="Winkler A."/>
            <person name="Tauch A."/>
        </authorList>
    </citation>
    <scope>NUCLEOTIDE SEQUENCE [LARGE SCALE GENOMIC DNA]</scope>
    <source>
        <strain evidence="3 5">DSM 20755</strain>
    </source>
</reference>
<dbReference type="HOGENOM" id="CLU_113726_2_0_11"/>
<evidence type="ECO:0000313" key="3">
    <source>
        <dbReference type="EMBL" id="AKE40498.1"/>
    </source>
</evidence>
<evidence type="ECO:0000313" key="4">
    <source>
        <dbReference type="EMBL" id="VEH05083.1"/>
    </source>
</evidence>
<sequence>MSDETKTSAHHEETTVESKHVEANSLAMRSEKEPELDPHVRALARKNIALYSFARLGLFVALTAVIQLAALAIGAPVPLLISATLALIVAMPLSMFVFKQMRLQATEALAAWDTQRKAHKEWVKKELASR</sequence>
<evidence type="ECO:0000256" key="1">
    <source>
        <dbReference type="SAM" id="MobiDB-lite"/>
    </source>
</evidence>
<accession>A0A0F6R0L1</accession>
<organism evidence="3 5">
    <name type="scientific">Corynebacterium kutscheri</name>
    <dbReference type="NCBI Taxonomy" id="35755"/>
    <lineage>
        <taxon>Bacteria</taxon>
        <taxon>Bacillati</taxon>
        <taxon>Actinomycetota</taxon>
        <taxon>Actinomycetes</taxon>
        <taxon>Mycobacteriales</taxon>
        <taxon>Corynebacteriaceae</taxon>
        <taxon>Corynebacterium</taxon>
    </lineage>
</organism>
<keyword evidence="2" id="KW-0812">Transmembrane</keyword>
<evidence type="ECO:0000313" key="6">
    <source>
        <dbReference type="Proteomes" id="UP000271380"/>
    </source>
</evidence>
<proteinExistence type="predicted"/>
<dbReference type="Proteomes" id="UP000271380">
    <property type="component" value="Chromosome"/>
</dbReference>
<reference evidence="4 6" key="2">
    <citation type="submission" date="2018-12" db="EMBL/GenBank/DDBJ databases">
        <authorList>
            <consortium name="Pathogen Informatics"/>
        </authorList>
    </citation>
    <scope>NUCLEOTIDE SEQUENCE [LARGE SCALE GENOMIC DNA]</scope>
    <source>
        <strain evidence="4 6">NCTC949</strain>
    </source>
</reference>
<feature type="region of interest" description="Disordered" evidence="1">
    <location>
        <begin position="1"/>
        <end position="35"/>
    </location>
</feature>
<evidence type="ECO:0000313" key="5">
    <source>
        <dbReference type="Proteomes" id="UP000033457"/>
    </source>
</evidence>
<dbReference type="STRING" id="35755.UL82_01330"/>